<dbReference type="InterPro" id="IPR036866">
    <property type="entry name" value="RibonucZ/Hydroxyglut_hydro"/>
</dbReference>
<dbReference type="STRING" id="1093900.A0A507ARV2"/>
<name>A0A507ARV2_9PEZI</name>
<evidence type="ECO:0000313" key="2">
    <source>
        <dbReference type="Proteomes" id="UP000319257"/>
    </source>
</evidence>
<evidence type="ECO:0000313" key="1">
    <source>
        <dbReference type="EMBL" id="TPX07619.1"/>
    </source>
</evidence>
<keyword evidence="2" id="KW-1185">Reference proteome</keyword>
<accession>A0A507ARV2</accession>
<dbReference type="PANTHER" id="PTHR36839:SF1">
    <property type="entry name" value="METALLO-BETA-LACTAMASE FAMILY PROTEIN (AFU_ORTHOLOGUE AFUA_5G12770)"/>
    <property type="match status" value="1"/>
</dbReference>
<dbReference type="Gene3D" id="3.60.15.10">
    <property type="entry name" value="Ribonuclease Z/Hydroxyacylglutathione hydrolase-like"/>
    <property type="match status" value="1"/>
</dbReference>
<dbReference type="RefSeq" id="XP_030989330.1">
    <property type="nucleotide sequence ID" value="XM_031133367.1"/>
</dbReference>
<dbReference type="SUPFAM" id="SSF56281">
    <property type="entry name" value="Metallo-hydrolase/oxidoreductase"/>
    <property type="match status" value="1"/>
</dbReference>
<proteinExistence type="predicted"/>
<evidence type="ECO:0008006" key="3">
    <source>
        <dbReference type="Google" id="ProtNLM"/>
    </source>
</evidence>
<dbReference type="Proteomes" id="UP000319257">
    <property type="component" value="Unassembled WGS sequence"/>
</dbReference>
<dbReference type="EMBL" id="SKBQ01000089">
    <property type="protein sequence ID" value="TPX07619.1"/>
    <property type="molecule type" value="Genomic_DNA"/>
</dbReference>
<reference evidence="1 2" key="1">
    <citation type="submission" date="2019-06" db="EMBL/GenBank/DDBJ databases">
        <title>Draft genome sequence of the filamentous fungus Phialemoniopsis curvata isolated from diesel fuel.</title>
        <authorList>
            <person name="Varaljay V.A."/>
            <person name="Lyon W.J."/>
            <person name="Crouch A.L."/>
            <person name="Drake C.E."/>
            <person name="Hollomon J.M."/>
            <person name="Nadeau L.J."/>
            <person name="Nunn H.S."/>
            <person name="Stevenson B.S."/>
            <person name="Bojanowski C.L."/>
            <person name="Crookes-Goodson W.J."/>
        </authorList>
    </citation>
    <scope>NUCLEOTIDE SEQUENCE [LARGE SCALE GENOMIC DNA]</scope>
    <source>
        <strain evidence="1 2">D216</strain>
    </source>
</reference>
<protein>
    <recommendedName>
        <fullName evidence="3">Metallo-beta-lactamase domain-containing protein</fullName>
    </recommendedName>
</protein>
<dbReference type="PANTHER" id="PTHR36839">
    <property type="entry name" value="METALLO-BETA-LACTAMASE FAMILY PROTEIN (AFU_ORTHOLOGUE AFUA_5G12770)"/>
    <property type="match status" value="1"/>
</dbReference>
<organism evidence="1 2">
    <name type="scientific">Thyridium curvatum</name>
    <dbReference type="NCBI Taxonomy" id="1093900"/>
    <lineage>
        <taxon>Eukaryota</taxon>
        <taxon>Fungi</taxon>
        <taxon>Dikarya</taxon>
        <taxon>Ascomycota</taxon>
        <taxon>Pezizomycotina</taxon>
        <taxon>Sordariomycetes</taxon>
        <taxon>Sordariomycetidae</taxon>
        <taxon>Thyridiales</taxon>
        <taxon>Thyridiaceae</taxon>
        <taxon>Thyridium</taxon>
    </lineage>
</organism>
<dbReference type="InParanoid" id="A0A507ARV2"/>
<sequence>MRAFTILTSCAKAARPPGAYILRQSARSTVQPPRPHSFAFRRDGISTARTHSTASLRQDVTDKGIARLHEDDELLVCTQCGTQHGARATDGLNECHICNDPRESVPATGQAWTTLSQAQASGKFQNVVRQQYSKEPHIYTIQTETVLGIGQRCFLIRTPKGNILWDCLAYIDDDTVKAINALGGVDAISISHPHFWTTHLTWSRAFNNAPVFLSSEEASLVSRPDAHGVRRFVKEKEFELLPGSGATRIKTGGHFPGSSVLHYKNSIESALWDINRKPGTAYYAFLWSHVNTIPLTPDAIAGIISAIKPYDFEVAHGMFPDRDLRNAKKRAFDSARVVINAMGHDADMYLKGLD</sequence>
<dbReference type="OrthoDB" id="17458at2759"/>
<dbReference type="GeneID" id="41978165"/>
<comment type="caution">
    <text evidence="1">The sequence shown here is derived from an EMBL/GenBank/DDBJ whole genome shotgun (WGS) entry which is preliminary data.</text>
</comment>
<gene>
    <name evidence="1" type="ORF">E0L32_010718</name>
</gene>
<dbReference type="AlphaFoldDB" id="A0A507ARV2"/>